<keyword evidence="2" id="KW-1185">Reference proteome</keyword>
<dbReference type="Proteomes" id="UP000243524">
    <property type="component" value="Unassembled WGS sequence"/>
</dbReference>
<comment type="caution">
    <text evidence="1">The sequence shown here is derived from an EMBL/GenBank/DDBJ whole genome shotgun (WGS) entry which is preliminary data.</text>
</comment>
<evidence type="ECO:0000313" key="1">
    <source>
        <dbReference type="EMBL" id="PKR78785.1"/>
    </source>
</evidence>
<organism evidence="1 2">
    <name type="scientific">Halalkalibacillus sediminis</name>
    <dbReference type="NCBI Taxonomy" id="2018042"/>
    <lineage>
        <taxon>Bacteria</taxon>
        <taxon>Bacillati</taxon>
        <taxon>Bacillota</taxon>
        <taxon>Bacilli</taxon>
        <taxon>Bacillales</taxon>
        <taxon>Bacillaceae</taxon>
        <taxon>Halalkalibacillus</taxon>
    </lineage>
</organism>
<evidence type="ECO:0008006" key="3">
    <source>
        <dbReference type="Google" id="ProtNLM"/>
    </source>
</evidence>
<dbReference type="PROSITE" id="PS51257">
    <property type="entry name" value="PROKAR_LIPOPROTEIN"/>
    <property type="match status" value="1"/>
</dbReference>
<dbReference type="RefSeq" id="WP_101330529.1">
    <property type="nucleotide sequence ID" value="NZ_PJNH01000001.1"/>
</dbReference>
<proteinExistence type="predicted"/>
<dbReference type="EMBL" id="PJNH01000001">
    <property type="protein sequence ID" value="PKR78785.1"/>
    <property type="molecule type" value="Genomic_DNA"/>
</dbReference>
<protein>
    <recommendedName>
        <fullName evidence="3">Lipoprotein</fullName>
    </recommendedName>
</protein>
<gene>
    <name evidence="1" type="ORF">CEY16_03255</name>
</gene>
<dbReference type="OrthoDB" id="2970373at2"/>
<name>A0A2I0QWV0_9BACI</name>
<accession>A0A2I0QWV0</accession>
<sequence>MKVKVIMLFTFIVFILSGCTSEGSQRGFTFEGESKKWLVTLNGELAQETNGIYEEANAIFTYIGENDIRSSVIKMDNNGDRAMVSKNTGELSNNDTVEMSFGNYRFWNLNEMGYDIFVIFEWREGEQNTKRKEEITLKLVE</sequence>
<reference evidence="1 2" key="1">
    <citation type="submission" date="2017-06" db="EMBL/GenBank/DDBJ databases">
        <title>the draft geome sequence of Illustriluteabacillus marina B3227.</title>
        <authorList>
            <person name="He R.-H."/>
            <person name="Du Z.-J."/>
        </authorList>
    </citation>
    <scope>NUCLEOTIDE SEQUENCE [LARGE SCALE GENOMIC DNA]</scope>
    <source>
        <strain evidence="1 2">B3227</strain>
    </source>
</reference>
<evidence type="ECO:0000313" key="2">
    <source>
        <dbReference type="Proteomes" id="UP000243524"/>
    </source>
</evidence>
<dbReference type="AlphaFoldDB" id="A0A2I0QWV0"/>